<keyword evidence="3" id="KW-0804">Transcription</keyword>
<reference evidence="5 6" key="1">
    <citation type="submission" date="2016-10" db="EMBL/GenBank/DDBJ databases">
        <authorList>
            <person name="de Groot N.N."/>
        </authorList>
    </citation>
    <scope>NUCLEOTIDE SEQUENCE [LARGE SCALE GENOMIC DNA]</scope>
    <source>
        <strain evidence="5 6">ATCC 43154</strain>
    </source>
</reference>
<dbReference type="Pfam" id="PF00196">
    <property type="entry name" value="GerE"/>
    <property type="match status" value="1"/>
</dbReference>
<dbReference type="GO" id="GO:0003677">
    <property type="term" value="F:DNA binding"/>
    <property type="evidence" value="ECO:0007669"/>
    <property type="project" value="UniProtKB-KW"/>
</dbReference>
<dbReference type="SUPFAM" id="SSF75516">
    <property type="entry name" value="Pheromone-binding domain of LuxR-like quorum-sensing transcription factors"/>
    <property type="match status" value="1"/>
</dbReference>
<protein>
    <submittedName>
        <fullName evidence="5">Regulatory protein, luxR family</fullName>
    </submittedName>
</protein>
<dbReference type="CDD" id="cd06170">
    <property type="entry name" value="LuxR_C_like"/>
    <property type="match status" value="1"/>
</dbReference>
<dbReference type="InterPro" id="IPR016032">
    <property type="entry name" value="Sig_transdc_resp-reg_C-effctor"/>
</dbReference>
<dbReference type="RefSeq" id="WP_093382462.1">
    <property type="nucleotide sequence ID" value="NZ_FOTW01000004.1"/>
</dbReference>
<dbReference type="Pfam" id="PF03472">
    <property type="entry name" value="Autoind_bind"/>
    <property type="match status" value="1"/>
</dbReference>
<keyword evidence="2" id="KW-0238">DNA-binding</keyword>
<dbReference type="OrthoDB" id="135231at2"/>
<proteinExistence type="predicted"/>
<organism evidence="5 6">
    <name type="scientific">Rugamonas rubra</name>
    <dbReference type="NCBI Taxonomy" id="758825"/>
    <lineage>
        <taxon>Bacteria</taxon>
        <taxon>Pseudomonadati</taxon>
        <taxon>Pseudomonadota</taxon>
        <taxon>Betaproteobacteria</taxon>
        <taxon>Burkholderiales</taxon>
        <taxon>Oxalobacteraceae</taxon>
        <taxon>Telluria group</taxon>
        <taxon>Rugamonas</taxon>
    </lineage>
</organism>
<dbReference type="PROSITE" id="PS50043">
    <property type="entry name" value="HTH_LUXR_2"/>
    <property type="match status" value="1"/>
</dbReference>
<dbReference type="GO" id="GO:0006355">
    <property type="term" value="P:regulation of DNA-templated transcription"/>
    <property type="evidence" value="ECO:0007669"/>
    <property type="project" value="InterPro"/>
</dbReference>
<dbReference type="EMBL" id="FOTW01000004">
    <property type="protein sequence ID" value="SFL45461.1"/>
    <property type="molecule type" value="Genomic_DNA"/>
</dbReference>
<dbReference type="Gene3D" id="1.10.10.10">
    <property type="entry name" value="Winged helix-like DNA-binding domain superfamily/Winged helix DNA-binding domain"/>
    <property type="match status" value="1"/>
</dbReference>
<dbReference type="Gene3D" id="3.30.450.80">
    <property type="entry name" value="Transcription factor LuxR-like, autoinducer-binding domain"/>
    <property type="match status" value="1"/>
</dbReference>
<dbReference type="PRINTS" id="PR00038">
    <property type="entry name" value="HTHLUXR"/>
</dbReference>
<evidence type="ECO:0000256" key="3">
    <source>
        <dbReference type="ARBA" id="ARBA00023163"/>
    </source>
</evidence>
<dbReference type="InterPro" id="IPR036388">
    <property type="entry name" value="WH-like_DNA-bd_sf"/>
</dbReference>
<dbReference type="PROSITE" id="PS00622">
    <property type="entry name" value="HTH_LUXR_1"/>
    <property type="match status" value="1"/>
</dbReference>
<dbReference type="InterPro" id="IPR036693">
    <property type="entry name" value="TF_LuxR_autoind-bd_dom_sf"/>
</dbReference>
<evidence type="ECO:0000259" key="4">
    <source>
        <dbReference type="PROSITE" id="PS50043"/>
    </source>
</evidence>
<dbReference type="SMART" id="SM00421">
    <property type="entry name" value="HTH_LUXR"/>
    <property type="match status" value="1"/>
</dbReference>
<keyword evidence="1" id="KW-0805">Transcription regulation</keyword>
<accession>A0A1I4HV20</accession>
<evidence type="ECO:0000256" key="1">
    <source>
        <dbReference type="ARBA" id="ARBA00023015"/>
    </source>
</evidence>
<name>A0A1I4HV20_9BURK</name>
<keyword evidence="6" id="KW-1185">Reference proteome</keyword>
<evidence type="ECO:0000313" key="5">
    <source>
        <dbReference type="EMBL" id="SFL45461.1"/>
    </source>
</evidence>
<dbReference type="PANTHER" id="PTHR44688">
    <property type="entry name" value="DNA-BINDING TRANSCRIPTIONAL ACTIVATOR DEVR_DOSR"/>
    <property type="match status" value="1"/>
</dbReference>
<dbReference type="InterPro" id="IPR000792">
    <property type="entry name" value="Tscrpt_reg_LuxR_C"/>
</dbReference>
<dbReference type="PANTHER" id="PTHR44688:SF25">
    <property type="entry name" value="HTH LUXR-TYPE DOMAIN-CONTAINING PROTEIN"/>
    <property type="match status" value="1"/>
</dbReference>
<gene>
    <name evidence="5" type="ORF">SAMN02982985_00222</name>
</gene>
<evidence type="ECO:0000256" key="2">
    <source>
        <dbReference type="ARBA" id="ARBA00023125"/>
    </source>
</evidence>
<evidence type="ECO:0000313" key="6">
    <source>
        <dbReference type="Proteomes" id="UP000199470"/>
    </source>
</evidence>
<dbReference type="AlphaFoldDB" id="A0A1I4HV20"/>
<dbReference type="STRING" id="758825.SAMN02982985_00222"/>
<dbReference type="Proteomes" id="UP000199470">
    <property type="component" value="Unassembled WGS sequence"/>
</dbReference>
<dbReference type="SUPFAM" id="SSF46894">
    <property type="entry name" value="C-terminal effector domain of the bipartite response regulators"/>
    <property type="match status" value="1"/>
</dbReference>
<dbReference type="InterPro" id="IPR005143">
    <property type="entry name" value="TF_LuxR_autoind-bd_dom"/>
</dbReference>
<feature type="domain" description="HTH luxR-type" evidence="4">
    <location>
        <begin position="180"/>
        <end position="245"/>
    </location>
</feature>
<sequence length="249" mass="27804">MMNPNLVSHKDLADVLSFVNDCVVLPPGEVTNNLASRIGSLLPVDGIAAVVAEMGSDGDVHKTHVVNINYPAEWIDIYERCGYAEVDPVVQKHFSTFALQKWSDTFAAATSCTHRSFLEEARRFGLVSGITAGIRDVNKTRASLFSFCGAEIEKDPRHLTILKYIVPHLHEIFYKAAGVENSPRPEVSFREKDVLKWVKYGKTNWEIGQILMISERTVKFHLKNLAVKFNAHGRSHIVAVALSRGIIDF</sequence>